<accession>A0A150U364</accession>
<proteinExistence type="predicted"/>
<reference evidence="1 2" key="1">
    <citation type="submission" date="2014-02" db="EMBL/GenBank/DDBJ databases">
        <title>The small core and large imbalanced accessory genome model reveals a collaborative survival strategy of Sorangium cellulosum strains in nature.</title>
        <authorList>
            <person name="Han K."/>
            <person name="Peng R."/>
            <person name="Blom J."/>
            <person name="Li Y.-Z."/>
        </authorList>
    </citation>
    <scope>NUCLEOTIDE SEQUENCE [LARGE SCALE GENOMIC DNA]</scope>
    <source>
        <strain evidence="1 2">So0007-03</strain>
    </source>
</reference>
<gene>
    <name evidence="1" type="ORF">BE21_57585</name>
</gene>
<sequence>MSARGIKLTHRDDSLHGLVDHCAGTRDAFRAMLWMAMGQRWGRCGVCVVAKAGTDATEIHGDAACDAEIEDVAEDLAEWIAGRFASVTISPAH</sequence>
<dbReference type="EMBL" id="JEME01000030">
    <property type="protein sequence ID" value="KYG11425.1"/>
    <property type="molecule type" value="Genomic_DNA"/>
</dbReference>
<evidence type="ECO:0000313" key="1">
    <source>
        <dbReference type="EMBL" id="KYG11425.1"/>
    </source>
</evidence>
<dbReference type="Proteomes" id="UP000075502">
    <property type="component" value="Unassembled WGS sequence"/>
</dbReference>
<name>A0A150U364_SORCE</name>
<comment type="caution">
    <text evidence="1">The sequence shown here is derived from an EMBL/GenBank/DDBJ whole genome shotgun (WGS) entry which is preliminary data.</text>
</comment>
<organism evidence="1 2">
    <name type="scientific">Sorangium cellulosum</name>
    <name type="common">Polyangium cellulosum</name>
    <dbReference type="NCBI Taxonomy" id="56"/>
    <lineage>
        <taxon>Bacteria</taxon>
        <taxon>Pseudomonadati</taxon>
        <taxon>Myxococcota</taxon>
        <taxon>Polyangia</taxon>
        <taxon>Polyangiales</taxon>
        <taxon>Polyangiaceae</taxon>
        <taxon>Sorangium</taxon>
    </lineage>
</organism>
<dbReference type="AlphaFoldDB" id="A0A150U364"/>
<protein>
    <submittedName>
        <fullName evidence="1">Uncharacterized protein</fullName>
    </submittedName>
</protein>
<evidence type="ECO:0000313" key="2">
    <source>
        <dbReference type="Proteomes" id="UP000075502"/>
    </source>
</evidence>